<comment type="subcellular location">
    <subcellularLocation>
        <location evidence="4">Cytoplasm</location>
    </subcellularLocation>
</comment>
<reference evidence="7 8" key="1">
    <citation type="journal article" date="2016" name="Nat. Commun.">
        <title>Thousands of microbial genomes shed light on interconnected biogeochemical processes in an aquifer system.</title>
        <authorList>
            <person name="Anantharaman K."/>
            <person name="Brown C.T."/>
            <person name="Hug L.A."/>
            <person name="Sharon I."/>
            <person name="Castelle C.J."/>
            <person name="Probst A.J."/>
            <person name="Thomas B.C."/>
            <person name="Singh A."/>
            <person name="Wilkins M.J."/>
            <person name="Karaoz U."/>
            <person name="Brodie E.L."/>
            <person name="Williams K.H."/>
            <person name="Hubbard S.S."/>
            <person name="Banfield J.F."/>
        </authorList>
    </citation>
    <scope>NUCLEOTIDE SEQUENCE [LARGE SCALE GENOMIC DNA]</scope>
</reference>
<proteinExistence type="inferred from homology"/>
<comment type="function">
    <text evidence="4">Peptide chain release factor 2 directs the termination of translation in response to the peptide chain termination codons UGA and UAA.</text>
</comment>
<dbReference type="FunFam" id="3.30.160.20:FF:000010">
    <property type="entry name" value="Peptide chain release factor 2"/>
    <property type="match status" value="1"/>
</dbReference>
<evidence type="ECO:0000256" key="4">
    <source>
        <dbReference type="HAMAP-Rule" id="MF_00094"/>
    </source>
</evidence>
<dbReference type="EMBL" id="MGDD01000342">
    <property type="protein sequence ID" value="OGL41690.1"/>
    <property type="molecule type" value="Genomic_DNA"/>
</dbReference>
<organism evidence="7 8">
    <name type="scientific">Candidatus Schekmanbacteria bacterium RBG_13_48_7</name>
    <dbReference type="NCBI Taxonomy" id="1817878"/>
    <lineage>
        <taxon>Bacteria</taxon>
        <taxon>Candidatus Schekmaniibacteriota</taxon>
    </lineage>
</organism>
<dbReference type="SUPFAM" id="SSF75620">
    <property type="entry name" value="Release factor"/>
    <property type="match status" value="1"/>
</dbReference>
<dbReference type="InterPro" id="IPR000352">
    <property type="entry name" value="Pep_chain_release_fac_I"/>
</dbReference>
<dbReference type="HAMAP" id="MF_00094">
    <property type="entry name" value="Rel_fac_2"/>
    <property type="match status" value="1"/>
</dbReference>
<dbReference type="GO" id="GO:0005737">
    <property type="term" value="C:cytoplasm"/>
    <property type="evidence" value="ECO:0007669"/>
    <property type="project" value="UniProtKB-SubCell"/>
</dbReference>
<comment type="PTM">
    <text evidence="4">Methylated by PrmC. Methylation increases the termination efficiency of RF2.</text>
</comment>
<keyword evidence="3 4" id="KW-0648">Protein biosynthesis</keyword>
<gene>
    <name evidence="4" type="primary">prfB</name>
    <name evidence="7" type="ORF">A2161_13115</name>
</gene>
<dbReference type="NCBIfam" id="TIGR00020">
    <property type="entry name" value="prfB"/>
    <property type="match status" value="1"/>
</dbReference>
<dbReference type="SMART" id="SM00937">
    <property type="entry name" value="PCRF"/>
    <property type="match status" value="1"/>
</dbReference>
<dbReference type="PROSITE" id="PS00745">
    <property type="entry name" value="RF_PROK_I"/>
    <property type="match status" value="1"/>
</dbReference>
<feature type="domain" description="Prokaryotic-type class I peptide chain release factors" evidence="6">
    <location>
        <begin position="209"/>
        <end position="225"/>
    </location>
</feature>
<protein>
    <recommendedName>
        <fullName evidence="4 5">Peptide chain release factor 2</fullName>
        <shortName evidence="4">RF-2</shortName>
    </recommendedName>
</protein>
<dbReference type="AlphaFoldDB" id="A0A1F7RK39"/>
<keyword evidence="4" id="KW-0963">Cytoplasm</keyword>
<comment type="similarity">
    <text evidence="1 4">Belongs to the prokaryotic/mitochondrial release factor family.</text>
</comment>
<evidence type="ECO:0000256" key="5">
    <source>
        <dbReference type="NCBIfam" id="TIGR00020"/>
    </source>
</evidence>
<dbReference type="Pfam" id="PF03462">
    <property type="entry name" value="PCRF"/>
    <property type="match status" value="1"/>
</dbReference>
<dbReference type="PANTHER" id="PTHR43116:SF3">
    <property type="entry name" value="CLASS I PEPTIDE CHAIN RELEASE FACTOR"/>
    <property type="match status" value="1"/>
</dbReference>
<dbReference type="InterPro" id="IPR045853">
    <property type="entry name" value="Pep_chain_release_fac_I_sf"/>
</dbReference>
<sequence length="335" mass="38329">MAAPDFWDSSEKEKKKDLLKERTLLIDELATWRKLKSQSEDLGVMLELANEEDQEGGDAVRELEKLVRTFQKEIKKSRIEILLSGQYDSCGAILSIHSGAGGTESQDWAEMLLRMYTRWMELRKYDHRIVDLLPGEEAGIKSATVIVNAAYAYGYLRAEIGVHRLVRLSPFDANHRRHTSFASVFVFPDIEDEIDIQIDEKELRIDTFRSSGAGGQHVNVTDSAVRITHIPSGIVVQCQNERSQHRNKSTAMKILKSRLYEKQLEEQEEKMEKVRGQKKDIAWGSQIRSYILHPYRLIKDHRTGIEIGDTDRILNGDLDPFIEAFLIGKKTTNGD</sequence>
<dbReference type="Gene3D" id="1.20.58.410">
    <property type="entry name" value="Release factor"/>
    <property type="match status" value="1"/>
</dbReference>
<dbReference type="InterPro" id="IPR004374">
    <property type="entry name" value="PrfB"/>
</dbReference>
<name>A0A1F7RK39_9BACT</name>
<dbReference type="InterPro" id="IPR005139">
    <property type="entry name" value="PCRF"/>
</dbReference>
<feature type="modified residue" description="N5-methylglutamine" evidence="4">
    <location>
        <position position="216"/>
    </location>
</feature>
<evidence type="ECO:0000313" key="7">
    <source>
        <dbReference type="EMBL" id="OGL41690.1"/>
    </source>
</evidence>
<dbReference type="PANTHER" id="PTHR43116">
    <property type="entry name" value="PEPTIDE CHAIN RELEASE FACTOR 2"/>
    <property type="match status" value="1"/>
</dbReference>
<evidence type="ECO:0000313" key="8">
    <source>
        <dbReference type="Proteomes" id="UP000179266"/>
    </source>
</evidence>
<dbReference type="Pfam" id="PF00472">
    <property type="entry name" value="RF-1"/>
    <property type="match status" value="1"/>
</dbReference>
<evidence type="ECO:0000256" key="1">
    <source>
        <dbReference type="ARBA" id="ARBA00010835"/>
    </source>
</evidence>
<dbReference type="Gene3D" id="3.30.70.1660">
    <property type="match status" value="1"/>
</dbReference>
<dbReference type="GO" id="GO:0016149">
    <property type="term" value="F:translation release factor activity, codon specific"/>
    <property type="evidence" value="ECO:0007669"/>
    <property type="project" value="UniProtKB-UniRule"/>
</dbReference>
<evidence type="ECO:0000256" key="2">
    <source>
        <dbReference type="ARBA" id="ARBA00022481"/>
    </source>
</evidence>
<comment type="caution">
    <text evidence="7">The sequence shown here is derived from an EMBL/GenBank/DDBJ whole genome shotgun (WGS) entry which is preliminary data.</text>
</comment>
<evidence type="ECO:0000256" key="3">
    <source>
        <dbReference type="ARBA" id="ARBA00022917"/>
    </source>
</evidence>
<keyword evidence="2 4" id="KW-0488">Methylation</keyword>
<evidence type="ECO:0000259" key="6">
    <source>
        <dbReference type="PROSITE" id="PS00745"/>
    </source>
</evidence>
<dbReference type="Proteomes" id="UP000179266">
    <property type="component" value="Unassembled WGS sequence"/>
</dbReference>
<dbReference type="Gene3D" id="3.30.160.20">
    <property type="match status" value="1"/>
</dbReference>
<accession>A0A1F7RK39</accession>